<dbReference type="AlphaFoldDB" id="A0A4Y2RVT2"/>
<accession>A0A4Y2RVT2</accession>
<reference evidence="1 2" key="1">
    <citation type="journal article" date="2019" name="Sci. Rep.">
        <title>Orb-weaving spider Araneus ventricosus genome elucidates the spidroin gene catalogue.</title>
        <authorList>
            <person name="Kono N."/>
            <person name="Nakamura H."/>
            <person name="Ohtoshi R."/>
            <person name="Moran D.A.P."/>
            <person name="Shinohara A."/>
            <person name="Yoshida Y."/>
            <person name="Fujiwara M."/>
            <person name="Mori M."/>
            <person name="Tomita M."/>
            <person name="Arakawa K."/>
        </authorList>
    </citation>
    <scope>NUCLEOTIDE SEQUENCE [LARGE SCALE GENOMIC DNA]</scope>
</reference>
<proteinExistence type="predicted"/>
<comment type="caution">
    <text evidence="1">The sequence shown here is derived from an EMBL/GenBank/DDBJ whole genome shotgun (WGS) entry which is preliminary data.</text>
</comment>
<keyword evidence="2" id="KW-1185">Reference proteome</keyword>
<protein>
    <submittedName>
        <fullName evidence="1">Uncharacterized protein</fullName>
    </submittedName>
</protein>
<sequence>MMQYVPGVSSNMELETSRITNEIRAGPLTIPEEEMGFRGHCPVDSYANKFSALVPPKEEGVEKVRGSEFQTEECKTRPLMEAYLEEEKNCGLTERQAEEHEKEFSRYEEVRVDSGFVEEKVSGSGPGKYKGGFIPLEFTIFRHVEGKPVLTSLYCQSGVRERPLEILSFLVCSFIPLFVPVLSNVTCYFVEIL</sequence>
<name>A0A4Y2RVT2_ARAVE</name>
<evidence type="ECO:0000313" key="2">
    <source>
        <dbReference type="Proteomes" id="UP000499080"/>
    </source>
</evidence>
<evidence type="ECO:0000313" key="1">
    <source>
        <dbReference type="EMBL" id="GBN79898.1"/>
    </source>
</evidence>
<organism evidence="1 2">
    <name type="scientific">Araneus ventricosus</name>
    <name type="common">Orbweaver spider</name>
    <name type="synonym">Epeira ventricosa</name>
    <dbReference type="NCBI Taxonomy" id="182803"/>
    <lineage>
        <taxon>Eukaryota</taxon>
        <taxon>Metazoa</taxon>
        <taxon>Ecdysozoa</taxon>
        <taxon>Arthropoda</taxon>
        <taxon>Chelicerata</taxon>
        <taxon>Arachnida</taxon>
        <taxon>Araneae</taxon>
        <taxon>Araneomorphae</taxon>
        <taxon>Entelegynae</taxon>
        <taxon>Araneoidea</taxon>
        <taxon>Araneidae</taxon>
        <taxon>Araneus</taxon>
    </lineage>
</organism>
<gene>
    <name evidence="1" type="ORF">AVEN_100109_1</name>
</gene>
<dbReference type="EMBL" id="BGPR01018697">
    <property type="protein sequence ID" value="GBN79898.1"/>
    <property type="molecule type" value="Genomic_DNA"/>
</dbReference>
<dbReference type="Proteomes" id="UP000499080">
    <property type="component" value="Unassembled WGS sequence"/>
</dbReference>